<dbReference type="PATRIC" id="fig|749414.3.peg.9650"/>
<evidence type="ECO:0000313" key="3">
    <source>
        <dbReference type="Proteomes" id="UP000000377"/>
    </source>
</evidence>
<keyword evidence="3" id="KW-1185">Reference proteome</keyword>
<evidence type="ECO:0000313" key="2">
    <source>
        <dbReference type="EMBL" id="ADI12486.1"/>
    </source>
</evidence>
<feature type="transmembrane region" description="Helical" evidence="1">
    <location>
        <begin position="21"/>
        <end position="39"/>
    </location>
</feature>
<keyword evidence="1" id="KW-0812">Transmembrane</keyword>
<organism evidence="2 3">
    <name type="scientific">Streptomyces bingchenggensis (strain BCW-1)</name>
    <dbReference type="NCBI Taxonomy" id="749414"/>
    <lineage>
        <taxon>Bacteria</taxon>
        <taxon>Bacillati</taxon>
        <taxon>Actinomycetota</taxon>
        <taxon>Actinomycetes</taxon>
        <taxon>Kitasatosporales</taxon>
        <taxon>Streptomycetaceae</taxon>
        <taxon>Streptomyces</taxon>
    </lineage>
</organism>
<proteinExistence type="predicted"/>
<keyword evidence="1" id="KW-1133">Transmembrane helix</keyword>
<evidence type="ECO:0000256" key="1">
    <source>
        <dbReference type="SAM" id="Phobius"/>
    </source>
</evidence>
<dbReference type="AlphaFoldDB" id="D7C5V7"/>
<keyword evidence="1" id="KW-0472">Membrane</keyword>
<dbReference type="HOGENOM" id="CLU_055261_13_4_11"/>
<reference evidence="2 3" key="1">
    <citation type="journal article" date="2010" name="J. Bacteriol.">
        <title>Genome sequence of the milbemycin-producing bacterium Streptomyces bingchenggensis.</title>
        <authorList>
            <person name="Wang X.J."/>
            <person name="Yan Y.J."/>
            <person name="Zhang B."/>
            <person name="An J."/>
            <person name="Wang J.J."/>
            <person name="Tian J."/>
            <person name="Jiang L."/>
            <person name="Chen Y.H."/>
            <person name="Huang S.X."/>
            <person name="Yin M."/>
            <person name="Zhang J."/>
            <person name="Gao A.L."/>
            <person name="Liu C.X."/>
            <person name="Zhu Z.X."/>
            <person name="Xiang W.S."/>
        </authorList>
    </citation>
    <scope>NUCLEOTIDE SEQUENCE [LARGE SCALE GENOMIC DNA]</scope>
    <source>
        <strain evidence="2 3">BCW-1</strain>
    </source>
</reference>
<protein>
    <submittedName>
        <fullName evidence="2">Putative IS1648 transposase</fullName>
    </submittedName>
</protein>
<sequence length="41" mass="4601">MARLIGKLKISRAVAMRFDECAYVFHGAVTVAAIGLWLHQR</sequence>
<dbReference type="EMBL" id="CP002047">
    <property type="protein sequence ID" value="ADI12486.1"/>
    <property type="molecule type" value="Genomic_DNA"/>
</dbReference>
<name>D7C5V7_STRBB</name>
<dbReference type="Proteomes" id="UP000000377">
    <property type="component" value="Chromosome"/>
</dbReference>
<gene>
    <name evidence="2" type="ordered locus">SBI_09368</name>
</gene>
<accession>D7C5V7</accession>
<dbReference type="KEGG" id="sbh:SBI_09368"/>